<dbReference type="CDD" id="cd00130">
    <property type="entry name" value="PAS"/>
    <property type="match status" value="1"/>
</dbReference>
<comment type="similarity">
    <text evidence="2">In the N-terminal section; belongs to the phytochrome family.</text>
</comment>
<dbReference type="SMART" id="SM00086">
    <property type="entry name" value="PAC"/>
    <property type="match status" value="1"/>
</dbReference>
<dbReference type="PROSITE" id="PS50110">
    <property type="entry name" value="RESPONSE_REGULATORY"/>
    <property type="match status" value="1"/>
</dbReference>
<evidence type="ECO:0000256" key="6">
    <source>
        <dbReference type="ARBA" id="ARBA00022679"/>
    </source>
</evidence>
<dbReference type="CDD" id="cd17546">
    <property type="entry name" value="REC_hyHK_CKI1_RcsC-like"/>
    <property type="match status" value="1"/>
</dbReference>
<comment type="subunit">
    <text evidence="12">At low DSF concentrations, interacts with RpfF.</text>
</comment>
<feature type="domain" description="PAC" evidence="19">
    <location>
        <begin position="61"/>
        <end position="113"/>
    </location>
</feature>
<dbReference type="Gene3D" id="1.10.287.130">
    <property type="match status" value="1"/>
</dbReference>
<dbReference type="SUPFAM" id="SSF47384">
    <property type="entry name" value="Homodimeric domain of signal transducing histidine kinase"/>
    <property type="match status" value="1"/>
</dbReference>
<evidence type="ECO:0000256" key="1">
    <source>
        <dbReference type="ARBA" id="ARBA00000085"/>
    </source>
</evidence>
<evidence type="ECO:0000256" key="3">
    <source>
        <dbReference type="ARBA" id="ARBA00012438"/>
    </source>
</evidence>
<dbReference type="NCBIfam" id="TIGR00229">
    <property type="entry name" value="sensory_box"/>
    <property type="match status" value="1"/>
</dbReference>
<dbReference type="InterPro" id="IPR035965">
    <property type="entry name" value="PAS-like_dom_sf"/>
</dbReference>
<dbReference type="Proteomes" id="UP000238916">
    <property type="component" value="Unassembled WGS sequence"/>
</dbReference>
<keyword evidence="10" id="KW-0902">Two-component regulatory system</keyword>
<evidence type="ECO:0000256" key="15">
    <source>
        <dbReference type="PROSITE-ProRule" id="PRU00169"/>
    </source>
</evidence>
<evidence type="ECO:0000259" key="18">
    <source>
        <dbReference type="PROSITE" id="PS50112"/>
    </source>
</evidence>
<feature type="modified residue" description="4-aspartylphosphate" evidence="15">
    <location>
        <position position="424"/>
    </location>
</feature>
<dbReference type="FunFam" id="1.10.287.130:FF:000002">
    <property type="entry name" value="Two-component osmosensing histidine kinase"/>
    <property type="match status" value="1"/>
</dbReference>
<dbReference type="Gene3D" id="3.40.50.2300">
    <property type="match status" value="1"/>
</dbReference>
<dbReference type="InterPro" id="IPR036890">
    <property type="entry name" value="HATPase_C_sf"/>
</dbReference>
<evidence type="ECO:0000259" key="16">
    <source>
        <dbReference type="PROSITE" id="PS50109"/>
    </source>
</evidence>
<name>A0A2U3LUP2_9FIRM</name>
<dbReference type="Pfam" id="PF00512">
    <property type="entry name" value="HisKA"/>
    <property type="match status" value="1"/>
</dbReference>
<dbReference type="Gene3D" id="3.30.565.10">
    <property type="entry name" value="Histidine kinase-like ATPase, C-terminal domain"/>
    <property type="match status" value="1"/>
</dbReference>
<dbReference type="SUPFAM" id="SSF52172">
    <property type="entry name" value="CheY-like"/>
    <property type="match status" value="1"/>
</dbReference>
<dbReference type="InterPro" id="IPR004358">
    <property type="entry name" value="Sig_transdc_His_kin-like_C"/>
</dbReference>
<dbReference type="PANTHER" id="PTHR45339:SF1">
    <property type="entry name" value="HYBRID SIGNAL TRANSDUCTION HISTIDINE KINASE J"/>
    <property type="match status" value="1"/>
</dbReference>
<feature type="domain" description="Response regulatory" evidence="17">
    <location>
        <begin position="375"/>
        <end position="489"/>
    </location>
</feature>
<dbReference type="AlphaFoldDB" id="A0A2U3LUP2"/>
<dbReference type="GO" id="GO:0000155">
    <property type="term" value="F:phosphorelay sensor kinase activity"/>
    <property type="evidence" value="ECO:0007669"/>
    <property type="project" value="InterPro"/>
</dbReference>
<dbReference type="PRINTS" id="PR00344">
    <property type="entry name" value="BCTRLSENSOR"/>
</dbReference>
<comment type="catalytic activity">
    <reaction evidence="1">
        <text>ATP + protein L-histidine = ADP + protein N-phospho-L-histidine.</text>
        <dbReference type="EC" id="2.7.13.3"/>
    </reaction>
</comment>
<gene>
    <name evidence="20" type="ORF">SBF1_8420001</name>
</gene>
<proteinExistence type="inferred from homology"/>
<dbReference type="InterPro" id="IPR000700">
    <property type="entry name" value="PAS-assoc_C"/>
</dbReference>
<dbReference type="Gene3D" id="3.30.450.20">
    <property type="entry name" value="PAS domain"/>
    <property type="match status" value="1"/>
</dbReference>
<dbReference type="SMART" id="SM00388">
    <property type="entry name" value="HisKA"/>
    <property type="match status" value="1"/>
</dbReference>
<dbReference type="Pfam" id="PF00072">
    <property type="entry name" value="Response_reg"/>
    <property type="match status" value="1"/>
</dbReference>
<dbReference type="InterPro" id="IPR001610">
    <property type="entry name" value="PAC"/>
</dbReference>
<accession>A0A2U3LUP2</accession>
<feature type="domain" description="Histidine kinase" evidence="16">
    <location>
        <begin position="131"/>
        <end position="351"/>
    </location>
</feature>
<dbReference type="InterPro" id="IPR001789">
    <property type="entry name" value="Sig_transdc_resp-reg_receiver"/>
</dbReference>
<dbReference type="CDD" id="cd00082">
    <property type="entry name" value="HisKA"/>
    <property type="match status" value="1"/>
</dbReference>
<dbReference type="SUPFAM" id="SSF55874">
    <property type="entry name" value="ATPase domain of HSP90 chaperone/DNA topoisomerase II/histidine kinase"/>
    <property type="match status" value="1"/>
</dbReference>
<dbReference type="InterPro" id="IPR013655">
    <property type="entry name" value="PAS_fold_3"/>
</dbReference>
<dbReference type="PANTHER" id="PTHR45339">
    <property type="entry name" value="HYBRID SIGNAL TRANSDUCTION HISTIDINE KINASE J"/>
    <property type="match status" value="1"/>
</dbReference>
<evidence type="ECO:0000256" key="9">
    <source>
        <dbReference type="ARBA" id="ARBA00022840"/>
    </source>
</evidence>
<organism evidence="20 21">
    <name type="scientific">Candidatus Desulfosporosinus infrequens</name>
    <dbReference type="NCBI Taxonomy" id="2043169"/>
    <lineage>
        <taxon>Bacteria</taxon>
        <taxon>Bacillati</taxon>
        <taxon>Bacillota</taxon>
        <taxon>Clostridia</taxon>
        <taxon>Eubacteriales</taxon>
        <taxon>Desulfitobacteriaceae</taxon>
        <taxon>Desulfosporosinus</taxon>
    </lineage>
</organism>
<dbReference type="SUPFAM" id="SSF55785">
    <property type="entry name" value="PYP-like sensor domain (PAS domain)"/>
    <property type="match status" value="1"/>
</dbReference>
<dbReference type="InterPro" id="IPR036097">
    <property type="entry name" value="HisK_dim/P_sf"/>
</dbReference>
<protein>
    <recommendedName>
        <fullName evidence="14">Circadian input-output histidine kinase CikA</fullName>
        <ecNumber evidence="3">2.7.13.3</ecNumber>
    </recommendedName>
    <alternativeName>
        <fullName evidence="13">Sensory/regulatory protein RpfC</fullName>
    </alternativeName>
    <alternativeName>
        <fullName evidence="4">Stage 0 sporulation protein A homolog</fullName>
    </alternativeName>
</protein>
<reference evidence="21" key="1">
    <citation type="submission" date="2018-02" db="EMBL/GenBank/DDBJ databases">
        <authorList>
            <person name="Hausmann B."/>
        </authorList>
    </citation>
    <scope>NUCLEOTIDE SEQUENCE [LARGE SCALE GENOMIC DNA]</scope>
    <source>
        <strain evidence="21">Peat soil MAG SbF1</strain>
    </source>
</reference>
<dbReference type="CDD" id="cd16922">
    <property type="entry name" value="HATPase_EvgS-ArcB-TorS-like"/>
    <property type="match status" value="1"/>
</dbReference>
<evidence type="ECO:0000259" key="19">
    <source>
        <dbReference type="PROSITE" id="PS50113"/>
    </source>
</evidence>
<evidence type="ECO:0000256" key="13">
    <source>
        <dbReference type="ARBA" id="ARBA00068150"/>
    </source>
</evidence>
<evidence type="ECO:0000256" key="5">
    <source>
        <dbReference type="ARBA" id="ARBA00022553"/>
    </source>
</evidence>
<dbReference type="InterPro" id="IPR003661">
    <property type="entry name" value="HisK_dim/P_dom"/>
</dbReference>
<sequence length="492" mass="55750">MIWVHQDGQFVYVNPIYEKVWGRTRQSLYDNPHSFIDSVHPDDKERIMQAYLKEDNSDDLFYEQYKLIRPDGTIRWIRSRSFAIYSENGKIIRRIGIADDITEIKEHEESLIQAMEDAKTANKAKSQFLANMSHEIRTPMNGILGMAQLLVMDLRDEQKEMATVIKTSGDNLLTIINDILDISNIEAGKVRLSPEKFKITRLVNEVNNIIQPLVVRKGLEYKSLIDKEIIEYLIGDLGRLKQILINLLGNSIKFTQRGTIELSINKGKVFEDRIQLVFTIKDTGIGISDDKIGQLFTYFTQGDDSVTKEYGGTGLGLAISKQLINMMDGEISVESRLGVGSNFSFNAIFMQAEEAKETNKVTNEDAPKITITDTTALLVEDDYVSGVVMKKLCERKNINMKIATSGKKALDILKNETFDIIFMDIQMPDISGYETTKIIRDMGKHTPIIATTAFALVGDREKCIEAGMDDYLGKPIDAEKFYAIVEKYVSEK</sequence>
<keyword evidence="5 15" id="KW-0597">Phosphoprotein</keyword>
<dbReference type="PROSITE" id="PS50109">
    <property type="entry name" value="HIS_KIN"/>
    <property type="match status" value="1"/>
</dbReference>
<dbReference type="InterPro" id="IPR000014">
    <property type="entry name" value="PAS"/>
</dbReference>
<evidence type="ECO:0000313" key="21">
    <source>
        <dbReference type="Proteomes" id="UP000238916"/>
    </source>
</evidence>
<dbReference type="FunFam" id="3.30.565.10:FF:000010">
    <property type="entry name" value="Sensor histidine kinase RcsC"/>
    <property type="match status" value="1"/>
</dbReference>
<evidence type="ECO:0000256" key="2">
    <source>
        <dbReference type="ARBA" id="ARBA00006402"/>
    </source>
</evidence>
<dbReference type="EMBL" id="OMOF01000826">
    <property type="protein sequence ID" value="SPF55655.1"/>
    <property type="molecule type" value="Genomic_DNA"/>
</dbReference>
<dbReference type="SMART" id="SM00387">
    <property type="entry name" value="HATPase_c"/>
    <property type="match status" value="1"/>
</dbReference>
<keyword evidence="6" id="KW-0808">Transferase</keyword>
<dbReference type="GO" id="GO:0005524">
    <property type="term" value="F:ATP binding"/>
    <property type="evidence" value="ECO:0007669"/>
    <property type="project" value="UniProtKB-KW"/>
</dbReference>
<evidence type="ECO:0000256" key="12">
    <source>
        <dbReference type="ARBA" id="ARBA00064003"/>
    </source>
</evidence>
<dbReference type="SMART" id="SM00448">
    <property type="entry name" value="REC"/>
    <property type="match status" value="1"/>
</dbReference>
<dbReference type="InterPro" id="IPR011006">
    <property type="entry name" value="CheY-like_superfamily"/>
</dbReference>
<keyword evidence="8" id="KW-0418">Kinase</keyword>
<evidence type="ECO:0000256" key="4">
    <source>
        <dbReference type="ARBA" id="ARBA00018672"/>
    </source>
</evidence>
<dbReference type="InterPro" id="IPR003594">
    <property type="entry name" value="HATPase_dom"/>
</dbReference>
<keyword evidence="7" id="KW-0547">Nucleotide-binding</keyword>
<dbReference type="PROSITE" id="PS50112">
    <property type="entry name" value="PAS"/>
    <property type="match status" value="1"/>
</dbReference>
<dbReference type="EC" id="2.7.13.3" evidence="3"/>
<comment type="function">
    <text evidence="11">May play the central regulatory role in sporulation. It may be an element of the effector pathway responsible for the activation of sporulation genes in response to nutritional stress. Spo0A may act in concert with spo0H (a sigma factor) to control the expression of some genes that are critical to the sporulation process.</text>
</comment>
<dbReference type="InterPro" id="IPR005467">
    <property type="entry name" value="His_kinase_dom"/>
</dbReference>
<feature type="domain" description="PAS" evidence="18">
    <location>
        <begin position="1"/>
        <end position="59"/>
    </location>
</feature>
<keyword evidence="9" id="KW-0067">ATP-binding</keyword>
<evidence type="ECO:0000256" key="14">
    <source>
        <dbReference type="ARBA" id="ARBA00074306"/>
    </source>
</evidence>
<evidence type="ECO:0000256" key="7">
    <source>
        <dbReference type="ARBA" id="ARBA00022741"/>
    </source>
</evidence>
<dbReference type="Pfam" id="PF08447">
    <property type="entry name" value="PAS_3"/>
    <property type="match status" value="1"/>
</dbReference>
<evidence type="ECO:0000256" key="11">
    <source>
        <dbReference type="ARBA" id="ARBA00024867"/>
    </source>
</evidence>
<evidence type="ECO:0000256" key="8">
    <source>
        <dbReference type="ARBA" id="ARBA00022777"/>
    </source>
</evidence>
<dbReference type="Pfam" id="PF02518">
    <property type="entry name" value="HATPase_c"/>
    <property type="match status" value="1"/>
</dbReference>
<dbReference type="PROSITE" id="PS50113">
    <property type="entry name" value="PAC"/>
    <property type="match status" value="1"/>
</dbReference>
<evidence type="ECO:0000259" key="17">
    <source>
        <dbReference type="PROSITE" id="PS50110"/>
    </source>
</evidence>
<evidence type="ECO:0000256" key="10">
    <source>
        <dbReference type="ARBA" id="ARBA00023012"/>
    </source>
</evidence>
<evidence type="ECO:0000313" key="20">
    <source>
        <dbReference type="EMBL" id="SPF55655.1"/>
    </source>
</evidence>